<keyword evidence="2" id="KW-0479">Metal-binding</keyword>
<dbReference type="RefSeq" id="XP_052947093.1">
    <property type="nucleotide sequence ID" value="XM_053086837.1"/>
</dbReference>
<dbReference type="Pfam" id="PF04828">
    <property type="entry name" value="GFA"/>
    <property type="match status" value="1"/>
</dbReference>
<evidence type="ECO:0000259" key="6">
    <source>
        <dbReference type="PROSITE" id="PS51891"/>
    </source>
</evidence>
<feature type="domain" description="CENP-V/GFA" evidence="6">
    <location>
        <begin position="27"/>
        <end position="145"/>
    </location>
</feature>
<keyword evidence="8" id="KW-1185">Reference proteome</keyword>
<dbReference type="GeneID" id="77726038"/>
<dbReference type="Proteomes" id="UP001164286">
    <property type="component" value="Unassembled WGS sequence"/>
</dbReference>
<dbReference type="SUPFAM" id="SSF51316">
    <property type="entry name" value="Mss4-like"/>
    <property type="match status" value="1"/>
</dbReference>
<proteinExistence type="inferred from homology"/>
<dbReference type="PANTHER" id="PTHR33337">
    <property type="entry name" value="GFA DOMAIN-CONTAINING PROTEIN"/>
    <property type="match status" value="1"/>
</dbReference>
<dbReference type="GO" id="GO:0046872">
    <property type="term" value="F:metal ion binding"/>
    <property type="evidence" value="ECO:0007669"/>
    <property type="project" value="UniProtKB-KW"/>
</dbReference>
<dbReference type="InterPro" id="IPR011057">
    <property type="entry name" value="Mss4-like_sf"/>
</dbReference>
<reference evidence="7" key="1">
    <citation type="journal article" date="2022" name="G3 (Bethesda)">
        <title>High quality genome of the basidiomycete yeast Dioszegia hungarica PDD-24b-2 isolated from cloud water.</title>
        <authorList>
            <person name="Jarrige D."/>
            <person name="Haridas S."/>
            <person name="Bleykasten-Grosshans C."/>
            <person name="Joly M."/>
            <person name="Nadalig T."/>
            <person name="Sancelme M."/>
            <person name="Vuilleumier S."/>
            <person name="Grigoriev I.V."/>
            <person name="Amato P."/>
            <person name="Bringel F."/>
        </authorList>
    </citation>
    <scope>NUCLEOTIDE SEQUENCE</scope>
    <source>
        <strain evidence="7">PDD-24b-2</strain>
    </source>
</reference>
<dbReference type="GO" id="GO:0016846">
    <property type="term" value="F:carbon-sulfur lyase activity"/>
    <property type="evidence" value="ECO:0007669"/>
    <property type="project" value="InterPro"/>
</dbReference>
<evidence type="ECO:0000256" key="2">
    <source>
        <dbReference type="ARBA" id="ARBA00022723"/>
    </source>
</evidence>
<feature type="region of interest" description="Disordered" evidence="5">
    <location>
        <begin position="1"/>
        <end position="21"/>
    </location>
</feature>
<dbReference type="AlphaFoldDB" id="A0AA38HE50"/>
<feature type="region of interest" description="Disordered" evidence="5">
    <location>
        <begin position="159"/>
        <end position="188"/>
    </location>
</feature>
<accession>A0AA38HE50</accession>
<feature type="compositionally biased region" description="Basic and acidic residues" evidence="5">
    <location>
        <begin position="172"/>
        <end position="188"/>
    </location>
</feature>
<keyword evidence="3" id="KW-0862">Zinc</keyword>
<dbReference type="Gene3D" id="3.90.1590.10">
    <property type="entry name" value="glutathione-dependent formaldehyde- activating enzyme (gfa)"/>
    <property type="match status" value="1"/>
</dbReference>
<dbReference type="PANTHER" id="PTHR33337:SF8">
    <property type="entry name" value="CENP-V_GFA DOMAIN-CONTAINING PROTEIN"/>
    <property type="match status" value="1"/>
</dbReference>
<gene>
    <name evidence="7" type="ORF">MKK02DRAFT_24061</name>
</gene>
<name>A0AA38HE50_9TREE</name>
<protein>
    <submittedName>
        <fullName evidence="7">Mss4-like protein</fullName>
    </submittedName>
</protein>
<comment type="similarity">
    <text evidence="1">Belongs to the Gfa family.</text>
</comment>
<organism evidence="7 8">
    <name type="scientific">Dioszegia hungarica</name>
    <dbReference type="NCBI Taxonomy" id="4972"/>
    <lineage>
        <taxon>Eukaryota</taxon>
        <taxon>Fungi</taxon>
        <taxon>Dikarya</taxon>
        <taxon>Basidiomycota</taxon>
        <taxon>Agaricomycotina</taxon>
        <taxon>Tremellomycetes</taxon>
        <taxon>Tremellales</taxon>
        <taxon>Bulleribasidiaceae</taxon>
        <taxon>Dioszegia</taxon>
    </lineage>
</organism>
<dbReference type="EMBL" id="JAKWFO010000004">
    <property type="protein sequence ID" value="KAI9637316.1"/>
    <property type="molecule type" value="Genomic_DNA"/>
</dbReference>
<keyword evidence="4" id="KW-0456">Lyase</keyword>
<dbReference type="PROSITE" id="PS51891">
    <property type="entry name" value="CENP_V_GFA"/>
    <property type="match status" value="1"/>
</dbReference>
<comment type="caution">
    <text evidence="7">The sequence shown here is derived from an EMBL/GenBank/DDBJ whole genome shotgun (WGS) entry which is preliminary data.</text>
</comment>
<evidence type="ECO:0000256" key="3">
    <source>
        <dbReference type="ARBA" id="ARBA00022833"/>
    </source>
</evidence>
<evidence type="ECO:0000256" key="4">
    <source>
        <dbReference type="ARBA" id="ARBA00023239"/>
    </source>
</evidence>
<evidence type="ECO:0000256" key="5">
    <source>
        <dbReference type="SAM" id="MobiDB-lite"/>
    </source>
</evidence>
<evidence type="ECO:0000313" key="7">
    <source>
        <dbReference type="EMBL" id="KAI9637316.1"/>
    </source>
</evidence>
<dbReference type="InterPro" id="IPR006913">
    <property type="entry name" value="CENP-V/GFA"/>
</dbReference>
<evidence type="ECO:0000313" key="8">
    <source>
        <dbReference type="Proteomes" id="UP001164286"/>
    </source>
</evidence>
<sequence>MSDSKQSVGFPYNQGQTNDGWSNEDEATATCACGKVQMVIPLKAPGLQGTFVCHCTDCRKVSASMFATNFTSLDSHTRFVRGEDNLTVFSQSSTTTTGETMANSFCKTCGTLMFRAGTIAPGTRFMRGGIIDDHSLHDTMLKPKVEIFSEHRAAWVSPVEGAEQGKGMGPFVKDKKGDEKKEEGQGKL</sequence>
<evidence type="ECO:0000256" key="1">
    <source>
        <dbReference type="ARBA" id="ARBA00005495"/>
    </source>
</evidence>